<evidence type="ECO:0000256" key="5">
    <source>
        <dbReference type="SAM" id="Phobius"/>
    </source>
</evidence>
<reference evidence="7" key="2">
    <citation type="journal article" date="2023" name="Proc. Natl. Acad. Sci. U.S.A.">
        <title>A global phylogenomic analysis of the shiitake genus Lentinula.</title>
        <authorList>
            <person name="Sierra-Patev S."/>
            <person name="Min B."/>
            <person name="Naranjo-Ortiz M."/>
            <person name="Looney B."/>
            <person name="Konkel Z."/>
            <person name="Slot J.C."/>
            <person name="Sakamoto Y."/>
            <person name="Steenwyk J.L."/>
            <person name="Rokas A."/>
            <person name="Carro J."/>
            <person name="Camarero S."/>
            <person name="Ferreira P."/>
            <person name="Molpeceres G."/>
            <person name="Ruiz-Duenas F.J."/>
            <person name="Serrano A."/>
            <person name="Henrissat B."/>
            <person name="Drula E."/>
            <person name="Hughes K.W."/>
            <person name="Mata J.L."/>
            <person name="Ishikawa N.K."/>
            <person name="Vargas-Isla R."/>
            <person name="Ushijima S."/>
            <person name="Smith C.A."/>
            <person name="Donoghue J."/>
            <person name="Ahrendt S."/>
            <person name="Andreopoulos W."/>
            <person name="He G."/>
            <person name="LaButti K."/>
            <person name="Lipzen A."/>
            <person name="Ng V."/>
            <person name="Riley R."/>
            <person name="Sandor L."/>
            <person name="Barry K."/>
            <person name="Martinez A.T."/>
            <person name="Xiao Y."/>
            <person name="Gibbons J.G."/>
            <person name="Terashima K."/>
            <person name="Grigoriev I.V."/>
            <person name="Hibbett D."/>
        </authorList>
    </citation>
    <scope>NUCLEOTIDE SEQUENCE</scope>
    <source>
        <strain evidence="7">Sp2 HRB7682 ss15</strain>
    </source>
</reference>
<dbReference type="Proteomes" id="UP001150238">
    <property type="component" value="Unassembled WGS sequence"/>
</dbReference>
<feature type="domain" description="EamA" evidence="6">
    <location>
        <begin position="266"/>
        <end position="392"/>
    </location>
</feature>
<name>A0A9W8ZVJ4_9AGAR</name>
<feature type="transmembrane region" description="Helical" evidence="5">
    <location>
        <begin position="352"/>
        <end position="369"/>
    </location>
</feature>
<proteinExistence type="predicted"/>
<keyword evidence="4 5" id="KW-0472">Membrane</keyword>
<gene>
    <name evidence="7" type="ORF">C8J55DRAFT_526609</name>
</gene>
<reference evidence="7" key="1">
    <citation type="submission" date="2022-08" db="EMBL/GenBank/DDBJ databases">
        <authorList>
            <consortium name="DOE Joint Genome Institute"/>
            <person name="Min B."/>
            <person name="Riley R."/>
            <person name="Sierra-Patev S."/>
            <person name="Naranjo-Ortiz M."/>
            <person name="Looney B."/>
            <person name="Konkel Z."/>
            <person name="Slot J.C."/>
            <person name="Sakamoto Y."/>
            <person name="Steenwyk J.L."/>
            <person name="Rokas A."/>
            <person name="Carro J."/>
            <person name="Camarero S."/>
            <person name="Ferreira P."/>
            <person name="Molpeceres G."/>
            <person name="Ruiz-Duenas F.J."/>
            <person name="Serrano A."/>
            <person name="Henrissat B."/>
            <person name="Drula E."/>
            <person name="Hughes K.W."/>
            <person name="Mata J.L."/>
            <person name="Ishikawa N.K."/>
            <person name="Vargas-Isla R."/>
            <person name="Ushijima S."/>
            <person name="Smith C.A."/>
            <person name="Ahrendt S."/>
            <person name="Andreopoulos W."/>
            <person name="He G."/>
            <person name="Labutti K."/>
            <person name="Lipzen A."/>
            <person name="Ng V."/>
            <person name="Sandor L."/>
            <person name="Barry K."/>
            <person name="Martinez A.T."/>
            <person name="Xiao Y."/>
            <person name="Gibbons J.G."/>
            <person name="Terashima K."/>
            <person name="Hibbett D.S."/>
            <person name="Grigoriev I.V."/>
        </authorList>
    </citation>
    <scope>NUCLEOTIDE SEQUENCE</scope>
    <source>
        <strain evidence="7">Sp2 HRB7682 ss15</strain>
    </source>
</reference>
<feature type="transmembrane region" description="Helical" evidence="5">
    <location>
        <begin position="375"/>
        <end position="393"/>
    </location>
</feature>
<dbReference type="PANTHER" id="PTHR22911">
    <property type="entry name" value="ACYL-MALONYL CONDENSING ENZYME-RELATED"/>
    <property type="match status" value="1"/>
</dbReference>
<evidence type="ECO:0000313" key="8">
    <source>
        <dbReference type="Proteomes" id="UP001150238"/>
    </source>
</evidence>
<feature type="transmembrane region" description="Helical" evidence="5">
    <location>
        <begin position="85"/>
        <end position="106"/>
    </location>
</feature>
<feature type="transmembrane region" description="Helical" evidence="5">
    <location>
        <begin position="257"/>
        <end position="277"/>
    </location>
</feature>
<evidence type="ECO:0000256" key="2">
    <source>
        <dbReference type="ARBA" id="ARBA00022692"/>
    </source>
</evidence>
<feature type="transmembrane region" description="Helical" evidence="5">
    <location>
        <begin position="176"/>
        <end position="194"/>
    </location>
</feature>
<comment type="subcellular location">
    <subcellularLocation>
        <location evidence="1">Membrane</location>
        <topology evidence="1">Multi-pass membrane protein</topology>
    </subcellularLocation>
</comment>
<evidence type="ECO:0000256" key="4">
    <source>
        <dbReference type="ARBA" id="ARBA00023136"/>
    </source>
</evidence>
<evidence type="ECO:0000313" key="7">
    <source>
        <dbReference type="EMBL" id="KAJ4466880.1"/>
    </source>
</evidence>
<dbReference type="GO" id="GO:0016020">
    <property type="term" value="C:membrane"/>
    <property type="evidence" value="ECO:0007669"/>
    <property type="project" value="UniProtKB-SubCell"/>
</dbReference>
<feature type="transmembrane region" description="Helical" evidence="5">
    <location>
        <begin position="118"/>
        <end position="139"/>
    </location>
</feature>
<dbReference type="PANTHER" id="PTHR22911:SF6">
    <property type="entry name" value="SOLUTE CARRIER FAMILY 35 MEMBER G1"/>
    <property type="match status" value="1"/>
</dbReference>
<protein>
    <recommendedName>
        <fullName evidence="6">EamA domain-containing protein</fullName>
    </recommendedName>
</protein>
<dbReference type="Pfam" id="PF00892">
    <property type="entry name" value="EamA"/>
    <property type="match status" value="2"/>
</dbReference>
<sequence>MSSVVPDYALLPSDTHNDADDSSNELGFDENDAEHTGKFAAFLAQLSNLFHRNVGLLLIVTAQAFLALVNVAVKKLNTIDPPVPTFELIFIRMATTYVFSIAYMKYTAVESPFLGPKGVRFLLMFRGFSGFFGVFGIYFSLKFLSLSDATVLTFLSPLCTAVAGALFLGETVGRKEIFAGLFSLIGVIFIARPTSLFGHHGPSLDGTALSMNSTNASSVLIHGMSIKNATSFLNSTLNDLPSTQTITSPSATPTQRLIAVGVSLLGVLGSTGAYTSIRAIGKRAHALHSMVAFSGYSVIVSAIGLAVTHTPVVIPTSPIWLLLLLEIGVFGFCAQIFLTLGLQRETASRGTLAIYTLIVFTSLLDRIFFHSAPSLLSVLGTLIIVGSALWVIVTKKNQNRKTLPIKGVVGVDLPEDEGGEEEILLKTVEEAIGRESASNSDHDVFEVVVQNEMAGLED</sequence>
<evidence type="ECO:0000259" key="6">
    <source>
        <dbReference type="Pfam" id="PF00892"/>
    </source>
</evidence>
<evidence type="ECO:0000256" key="1">
    <source>
        <dbReference type="ARBA" id="ARBA00004141"/>
    </source>
</evidence>
<dbReference type="InterPro" id="IPR000620">
    <property type="entry name" value="EamA_dom"/>
</dbReference>
<feature type="domain" description="EamA" evidence="6">
    <location>
        <begin position="54"/>
        <end position="191"/>
    </location>
</feature>
<dbReference type="EMBL" id="JANVFS010000043">
    <property type="protein sequence ID" value="KAJ4466880.1"/>
    <property type="molecule type" value="Genomic_DNA"/>
</dbReference>
<feature type="transmembrane region" description="Helical" evidence="5">
    <location>
        <begin position="289"/>
        <end position="307"/>
    </location>
</feature>
<dbReference type="SUPFAM" id="SSF103481">
    <property type="entry name" value="Multidrug resistance efflux transporter EmrE"/>
    <property type="match status" value="2"/>
</dbReference>
<dbReference type="AlphaFoldDB" id="A0A9W8ZVJ4"/>
<feature type="transmembrane region" description="Helical" evidence="5">
    <location>
        <begin position="54"/>
        <end position="73"/>
    </location>
</feature>
<organism evidence="7 8">
    <name type="scientific">Lentinula lateritia</name>
    <dbReference type="NCBI Taxonomy" id="40482"/>
    <lineage>
        <taxon>Eukaryota</taxon>
        <taxon>Fungi</taxon>
        <taxon>Dikarya</taxon>
        <taxon>Basidiomycota</taxon>
        <taxon>Agaricomycotina</taxon>
        <taxon>Agaricomycetes</taxon>
        <taxon>Agaricomycetidae</taxon>
        <taxon>Agaricales</taxon>
        <taxon>Marasmiineae</taxon>
        <taxon>Omphalotaceae</taxon>
        <taxon>Lentinula</taxon>
    </lineage>
</organism>
<accession>A0A9W8ZVJ4</accession>
<comment type="caution">
    <text evidence="7">The sequence shown here is derived from an EMBL/GenBank/DDBJ whole genome shotgun (WGS) entry which is preliminary data.</text>
</comment>
<dbReference type="InterPro" id="IPR037185">
    <property type="entry name" value="EmrE-like"/>
</dbReference>
<evidence type="ECO:0000256" key="3">
    <source>
        <dbReference type="ARBA" id="ARBA00022989"/>
    </source>
</evidence>
<feature type="transmembrane region" description="Helical" evidence="5">
    <location>
        <begin position="319"/>
        <end position="340"/>
    </location>
</feature>
<keyword evidence="2 5" id="KW-0812">Transmembrane</keyword>
<keyword evidence="3 5" id="KW-1133">Transmembrane helix</keyword>
<feature type="transmembrane region" description="Helical" evidence="5">
    <location>
        <begin position="151"/>
        <end position="169"/>
    </location>
</feature>